<dbReference type="GO" id="GO:0000976">
    <property type="term" value="F:transcription cis-regulatory region binding"/>
    <property type="evidence" value="ECO:0007669"/>
    <property type="project" value="TreeGrafter"/>
</dbReference>
<keyword evidence="2 5" id="KW-0238">DNA-binding</keyword>
<dbReference type="Pfam" id="PF12833">
    <property type="entry name" value="HTH_18"/>
    <property type="match status" value="1"/>
</dbReference>
<dbReference type="Pfam" id="PF12625">
    <property type="entry name" value="Arabinose_bd"/>
    <property type="match status" value="1"/>
</dbReference>
<evidence type="ECO:0000256" key="1">
    <source>
        <dbReference type="ARBA" id="ARBA00023015"/>
    </source>
</evidence>
<dbReference type="AlphaFoldDB" id="A0A840BTK6"/>
<evidence type="ECO:0000313" key="5">
    <source>
        <dbReference type="EMBL" id="MBB4013687.1"/>
    </source>
</evidence>
<dbReference type="SMART" id="SM00342">
    <property type="entry name" value="HTH_ARAC"/>
    <property type="match status" value="1"/>
</dbReference>
<dbReference type="GO" id="GO:0005829">
    <property type="term" value="C:cytosol"/>
    <property type="evidence" value="ECO:0007669"/>
    <property type="project" value="TreeGrafter"/>
</dbReference>
<dbReference type="Proteomes" id="UP000561045">
    <property type="component" value="Unassembled WGS sequence"/>
</dbReference>
<dbReference type="PROSITE" id="PS01124">
    <property type="entry name" value="HTH_ARAC_FAMILY_2"/>
    <property type="match status" value="1"/>
</dbReference>
<dbReference type="GO" id="GO:0003700">
    <property type="term" value="F:DNA-binding transcription factor activity"/>
    <property type="evidence" value="ECO:0007669"/>
    <property type="project" value="InterPro"/>
</dbReference>
<dbReference type="InterPro" id="IPR032687">
    <property type="entry name" value="AraC-type_N"/>
</dbReference>
<dbReference type="Gene3D" id="1.10.10.60">
    <property type="entry name" value="Homeodomain-like"/>
    <property type="match status" value="1"/>
</dbReference>
<comment type="caution">
    <text evidence="5">The sequence shown here is derived from an EMBL/GenBank/DDBJ whole genome shotgun (WGS) entry which is preliminary data.</text>
</comment>
<reference evidence="5 6" key="1">
    <citation type="submission" date="2020-08" db="EMBL/GenBank/DDBJ databases">
        <title>Genomic Encyclopedia of Type Strains, Phase IV (KMG-IV): sequencing the most valuable type-strain genomes for metagenomic binning, comparative biology and taxonomic classification.</title>
        <authorList>
            <person name="Goeker M."/>
        </authorList>
    </citation>
    <scope>NUCLEOTIDE SEQUENCE [LARGE SCALE GENOMIC DNA]</scope>
    <source>
        <strain evidence="5 6">DSM 106739</strain>
    </source>
</reference>
<evidence type="ECO:0000256" key="2">
    <source>
        <dbReference type="ARBA" id="ARBA00023125"/>
    </source>
</evidence>
<dbReference type="RefSeq" id="WP_183635620.1">
    <property type="nucleotide sequence ID" value="NZ_BAABLE010000005.1"/>
</dbReference>
<dbReference type="InterPro" id="IPR009057">
    <property type="entry name" value="Homeodomain-like_sf"/>
</dbReference>
<dbReference type="EMBL" id="JACIET010000002">
    <property type="protein sequence ID" value="MBB4013687.1"/>
    <property type="molecule type" value="Genomic_DNA"/>
</dbReference>
<dbReference type="InterPro" id="IPR018060">
    <property type="entry name" value="HTH_AraC"/>
</dbReference>
<dbReference type="PANTHER" id="PTHR47894:SF1">
    <property type="entry name" value="HTH-TYPE TRANSCRIPTIONAL REGULATOR VQSM"/>
    <property type="match status" value="1"/>
</dbReference>
<protein>
    <submittedName>
        <fullName evidence="5">AraC-like DNA-binding protein</fullName>
    </submittedName>
</protein>
<proteinExistence type="predicted"/>
<name>A0A840BTK6_9RHOO</name>
<gene>
    <name evidence="5" type="ORF">GGR36_003033</name>
</gene>
<evidence type="ECO:0000259" key="4">
    <source>
        <dbReference type="PROSITE" id="PS01124"/>
    </source>
</evidence>
<evidence type="ECO:0000256" key="3">
    <source>
        <dbReference type="ARBA" id="ARBA00023163"/>
    </source>
</evidence>
<keyword evidence="6" id="KW-1185">Reference proteome</keyword>
<accession>A0A840BTK6</accession>
<dbReference type="PANTHER" id="PTHR47894">
    <property type="entry name" value="HTH-TYPE TRANSCRIPTIONAL REGULATOR GADX"/>
    <property type="match status" value="1"/>
</dbReference>
<sequence length="355" mass="38424">MHATNSELSPPSRATVAIGFVLGMLAGASAQDRDAEQLAAEVGIDAALLADPAARVPLAHYAALYNHVAATLDDEAFGLFPLPMRVGSFEFLCRGVLSAATLGEALARAARFLRLVLPDVSITVARSGEHAQLTISERQPFAVDRVFSFEWLLRLLHGLSCWLVGRGIALDAVDFPYPPPAHVADYTLIYTAHSRFAAPGDSPATPLVAPLVAHFAANLLDLPLRRDEAALARFLAGGPGRLTTLYRRDREMVTRVRDLLREALPELPTLETVAARLHLSPRTLARRLEAEASSFRAIREALRRDLALARLGQTDVPIATLAAELGYAEPSAFFRAFVGWTGQSPSAWRRGRQAG</sequence>
<evidence type="ECO:0000313" key="6">
    <source>
        <dbReference type="Proteomes" id="UP000561045"/>
    </source>
</evidence>
<feature type="domain" description="HTH araC/xylS-type" evidence="4">
    <location>
        <begin position="254"/>
        <end position="351"/>
    </location>
</feature>
<keyword evidence="3" id="KW-0804">Transcription</keyword>
<dbReference type="SUPFAM" id="SSF46689">
    <property type="entry name" value="Homeodomain-like"/>
    <property type="match status" value="1"/>
</dbReference>
<organism evidence="5 6">
    <name type="scientific">Niveibacterium umoris</name>
    <dbReference type="NCBI Taxonomy" id="1193620"/>
    <lineage>
        <taxon>Bacteria</taxon>
        <taxon>Pseudomonadati</taxon>
        <taxon>Pseudomonadota</taxon>
        <taxon>Betaproteobacteria</taxon>
        <taxon>Rhodocyclales</taxon>
        <taxon>Rhodocyclaceae</taxon>
        <taxon>Niveibacterium</taxon>
    </lineage>
</organism>
<keyword evidence="1" id="KW-0805">Transcription regulation</keyword>